<dbReference type="EMBL" id="LNIX01000049">
    <property type="protein sequence ID" value="OXA38068.1"/>
    <property type="molecule type" value="Genomic_DNA"/>
</dbReference>
<feature type="domain" description="C2H2-type" evidence="8">
    <location>
        <begin position="81"/>
        <end position="104"/>
    </location>
</feature>
<feature type="domain" description="C2H2-type" evidence="8">
    <location>
        <begin position="110"/>
        <end position="133"/>
    </location>
</feature>
<dbReference type="PROSITE" id="PS00028">
    <property type="entry name" value="ZINC_FINGER_C2H2_1"/>
    <property type="match status" value="1"/>
</dbReference>
<proteinExistence type="predicted"/>
<sequence>MDPPTDVYTNKNDFLKDMYKNILIAVLDMTSDTSTVYKRTTNSVIQELIKPNMEYYEKSPGPLYEAISVENSTIRHNADSYECKVCGTRAQRPSRLADHIKAKHMFVSQYRCDECRIPFVNADGLKRHLNNYHIEISEGSVFYDEDENKNIKCGEYAKNTREENLDRGYQCYIFNWTEIASGKVMDMSVDFTSAVDLTYGAQLIYDMNVTGTEKSRLGLPYIGCSYVSQFLKGWTFNPKEVKKIGHVSVGFSTAVTIKYATRLVTDAACHNKSKNSLRQIEGCQEIFLSSIEASLDEMPQRNKEYFKNRMWLDTNSEENPKKAKFD</sequence>
<dbReference type="AlphaFoldDB" id="A0A226CZU4"/>
<dbReference type="GO" id="GO:0008270">
    <property type="term" value="F:zinc ion binding"/>
    <property type="evidence" value="ECO:0007669"/>
    <property type="project" value="UniProtKB-KW"/>
</dbReference>
<evidence type="ECO:0000256" key="2">
    <source>
        <dbReference type="ARBA" id="ARBA00022723"/>
    </source>
</evidence>
<name>A0A226CZU4_FOLCA</name>
<dbReference type="InterPro" id="IPR013087">
    <property type="entry name" value="Znf_C2H2_type"/>
</dbReference>
<keyword evidence="3" id="KW-0677">Repeat</keyword>
<gene>
    <name evidence="9" type="ORF">Fcan01_27162</name>
</gene>
<dbReference type="InterPro" id="IPR036236">
    <property type="entry name" value="Znf_C2H2_sf"/>
</dbReference>
<accession>A0A226CZU4</accession>
<evidence type="ECO:0000313" key="9">
    <source>
        <dbReference type="EMBL" id="OXA38068.1"/>
    </source>
</evidence>
<protein>
    <submittedName>
        <fullName evidence="9">PR domain zinc finger protein 16</fullName>
    </submittedName>
</protein>
<evidence type="ECO:0000256" key="7">
    <source>
        <dbReference type="PROSITE-ProRule" id="PRU00042"/>
    </source>
</evidence>
<dbReference type="PANTHER" id="PTHR16515">
    <property type="entry name" value="PR DOMAIN ZINC FINGER PROTEIN"/>
    <property type="match status" value="1"/>
</dbReference>
<dbReference type="SUPFAM" id="SSF57667">
    <property type="entry name" value="beta-beta-alpha zinc fingers"/>
    <property type="match status" value="1"/>
</dbReference>
<dbReference type="SMART" id="SM00355">
    <property type="entry name" value="ZnF_C2H2"/>
    <property type="match status" value="2"/>
</dbReference>
<organism evidence="9 10">
    <name type="scientific">Folsomia candida</name>
    <name type="common">Springtail</name>
    <dbReference type="NCBI Taxonomy" id="158441"/>
    <lineage>
        <taxon>Eukaryota</taxon>
        <taxon>Metazoa</taxon>
        <taxon>Ecdysozoa</taxon>
        <taxon>Arthropoda</taxon>
        <taxon>Hexapoda</taxon>
        <taxon>Collembola</taxon>
        <taxon>Entomobryomorpha</taxon>
        <taxon>Isotomoidea</taxon>
        <taxon>Isotomidae</taxon>
        <taxon>Proisotominae</taxon>
        <taxon>Folsomia</taxon>
    </lineage>
</organism>
<dbReference type="PROSITE" id="PS50157">
    <property type="entry name" value="ZINC_FINGER_C2H2_2"/>
    <property type="match status" value="2"/>
</dbReference>
<keyword evidence="5" id="KW-0862">Zinc</keyword>
<dbReference type="GO" id="GO:0005634">
    <property type="term" value="C:nucleus"/>
    <property type="evidence" value="ECO:0007669"/>
    <property type="project" value="UniProtKB-SubCell"/>
</dbReference>
<comment type="subcellular location">
    <subcellularLocation>
        <location evidence="1">Nucleus</location>
    </subcellularLocation>
</comment>
<dbReference type="GO" id="GO:0010468">
    <property type="term" value="P:regulation of gene expression"/>
    <property type="evidence" value="ECO:0007669"/>
    <property type="project" value="TreeGrafter"/>
</dbReference>
<keyword evidence="4 7" id="KW-0863">Zinc-finger</keyword>
<comment type="caution">
    <text evidence="9">The sequence shown here is derived from an EMBL/GenBank/DDBJ whole genome shotgun (WGS) entry which is preliminary data.</text>
</comment>
<evidence type="ECO:0000256" key="4">
    <source>
        <dbReference type="ARBA" id="ARBA00022771"/>
    </source>
</evidence>
<keyword evidence="2" id="KW-0479">Metal-binding</keyword>
<dbReference type="Gene3D" id="3.30.160.60">
    <property type="entry name" value="Classic Zinc Finger"/>
    <property type="match status" value="1"/>
</dbReference>
<dbReference type="Proteomes" id="UP000198287">
    <property type="component" value="Unassembled WGS sequence"/>
</dbReference>
<evidence type="ECO:0000256" key="6">
    <source>
        <dbReference type="ARBA" id="ARBA00023242"/>
    </source>
</evidence>
<evidence type="ECO:0000259" key="8">
    <source>
        <dbReference type="PROSITE" id="PS50157"/>
    </source>
</evidence>
<evidence type="ECO:0000313" key="10">
    <source>
        <dbReference type="Proteomes" id="UP000198287"/>
    </source>
</evidence>
<evidence type="ECO:0000256" key="5">
    <source>
        <dbReference type="ARBA" id="ARBA00022833"/>
    </source>
</evidence>
<evidence type="ECO:0000256" key="3">
    <source>
        <dbReference type="ARBA" id="ARBA00022737"/>
    </source>
</evidence>
<reference evidence="9 10" key="1">
    <citation type="submission" date="2015-12" db="EMBL/GenBank/DDBJ databases">
        <title>The genome of Folsomia candida.</title>
        <authorList>
            <person name="Faddeeva A."/>
            <person name="Derks M.F."/>
            <person name="Anvar Y."/>
            <person name="Smit S."/>
            <person name="Van Straalen N."/>
            <person name="Roelofs D."/>
        </authorList>
    </citation>
    <scope>NUCLEOTIDE SEQUENCE [LARGE SCALE GENOMIC DNA]</scope>
    <source>
        <strain evidence="9 10">VU population</strain>
        <tissue evidence="9">Whole body</tissue>
    </source>
</reference>
<keyword evidence="10" id="KW-1185">Reference proteome</keyword>
<keyword evidence="6" id="KW-0539">Nucleus</keyword>
<evidence type="ECO:0000256" key="1">
    <source>
        <dbReference type="ARBA" id="ARBA00004123"/>
    </source>
</evidence>
<dbReference type="PANTHER" id="PTHR16515:SF66">
    <property type="entry name" value="C2H2-TYPE DOMAIN-CONTAINING PROTEIN"/>
    <property type="match status" value="1"/>
</dbReference>
<dbReference type="InterPro" id="IPR050331">
    <property type="entry name" value="Zinc_finger"/>
</dbReference>
<dbReference type="Pfam" id="PF00096">
    <property type="entry name" value="zf-C2H2"/>
    <property type="match status" value="1"/>
</dbReference>